<feature type="domain" description="HTH tetR-type" evidence="4">
    <location>
        <begin position="1"/>
        <end position="61"/>
    </location>
</feature>
<dbReference type="Pfam" id="PF00440">
    <property type="entry name" value="TetR_N"/>
    <property type="match status" value="1"/>
</dbReference>
<dbReference type="PANTHER" id="PTHR43479:SF22">
    <property type="entry name" value="TRANSCRIPTIONAL REGULATOR, TETR FAMILY"/>
    <property type="match status" value="1"/>
</dbReference>
<dbReference type="InterPro" id="IPR001647">
    <property type="entry name" value="HTH_TetR"/>
</dbReference>
<keyword evidence="2 3" id="KW-0238">DNA-binding</keyword>
<dbReference type="PROSITE" id="PS50977">
    <property type="entry name" value="HTH_TETR_2"/>
    <property type="match status" value="1"/>
</dbReference>
<keyword evidence="6" id="KW-1185">Reference proteome</keyword>
<dbReference type="PANTHER" id="PTHR43479">
    <property type="entry name" value="ACREF/ENVCD OPERON REPRESSOR-RELATED"/>
    <property type="match status" value="1"/>
</dbReference>
<dbReference type="Gene3D" id="1.10.357.10">
    <property type="entry name" value="Tetracycline Repressor, domain 2"/>
    <property type="match status" value="1"/>
</dbReference>
<dbReference type="InterPro" id="IPR050624">
    <property type="entry name" value="HTH-type_Tx_Regulator"/>
</dbReference>
<dbReference type="EMBL" id="JACXSI010000061">
    <property type="protein sequence ID" value="MBD3110225.1"/>
    <property type="molecule type" value="Genomic_DNA"/>
</dbReference>
<evidence type="ECO:0000256" key="1">
    <source>
        <dbReference type="ARBA" id="ARBA00022491"/>
    </source>
</evidence>
<keyword evidence="1" id="KW-0678">Repressor</keyword>
<accession>A0A927HBX4</accession>
<dbReference type="SUPFAM" id="SSF46689">
    <property type="entry name" value="Homeodomain-like"/>
    <property type="match status" value="1"/>
</dbReference>
<gene>
    <name evidence="5" type="ORF">IEO70_17975</name>
</gene>
<evidence type="ECO:0000256" key="3">
    <source>
        <dbReference type="PROSITE-ProRule" id="PRU00335"/>
    </source>
</evidence>
<evidence type="ECO:0000259" key="4">
    <source>
        <dbReference type="PROSITE" id="PS50977"/>
    </source>
</evidence>
<protein>
    <submittedName>
        <fullName evidence="5">TetR/AcrR family transcriptional regulator</fullName>
    </submittedName>
</protein>
<sequence>MVKKQLIMDKALELFAENGIEATSIQQITEKCGISKGAFYLSYKSKKELVFDLIDHFISEIMSDIEQSVNSERDNEELLYHFYHTIFIDHQKYADFAKIFMKEQLPSFDIEILELLKRYDQFTTLFLFSLVDRQFPDIRDTMRADLVFSIKGFIRQYAELFLIYHYPVDIDLLCESLVEKTKILAKHATLPIVTENFYDESNTMTCLSPTKDQIIEMLSQKINESANAITVQSLELLLIHLREPQLSPAVIQGLLKNLKSDAHCKWAAYLYELYVN</sequence>
<dbReference type="AlphaFoldDB" id="A0A927HBX4"/>
<evidence type="ECO:0000313" key="5">
    <source>
        <dbReference type="EMBL" id="MBD3110225.1"/>
    </source>
</evidence>
<proteinExistence type="predicted"/>
<dbReference type="PRINTS" id="PR00455">
    <property type="entry name" value="HTHTETR"/>
</dbReference>
<name>A0A927HBX4_9BACI</name>
<evidence type="ECO:0000313" key="6">
    <source>
        <dbReference type="Proteomes" id="UP000602076"/>
    </source>
</evidence>
<organism evidence="5 6">
    <name type="scientific">Peribacillus faecalis</name>
    <dbReference type="NCBI Taxonomy" id="2772559"/>
    <lineage>
        <taxon>Bacteria</taxon>
        <taxon>Bacillati</taxon>
        <taxon>Bacillota</taxon>
        <taxon>Bacilli</taxon>
        <taxon>Bacillales</taxon>
        <taxon>Bacillaceae</taxon>
        <taxon>Peribacillus</taxon>
    </lineage>
</organism>
<comment type="caution">
    <text evidence="5">The sequence shown here is derived from an EMBL/GenBank/DDBJ whole genome shotgun (WGS) entry which is preliminary data.</text>
</comment>
<reference evidence="5" key="1">
    <citation type="submission" date="2020-09" db="EMBL/GenBank/DDBJ databases">
        <title>Bacillus faecalis sp. nov., a moderately halophilic bacterium isolated from cow faeces.</title>
        <authorList>
            <person name="Jiang L."/>
            <person name="Lee J."/>
        </authorList>
    </citation>
    <scope>NUCLEOTIDE SEQUENCE</scope>
    <source>
        <strain evidence="5">AGMB 02131</strain>
    </source>
</reference>
<dbReference type="GO" id="GO:0003677">
    <property type="term" value="F:DNA binding"/>
    <property type="evidence" value="ECO:0007669"/>
    <property type="project" value="UniProtKB-UniRule"/>
</dbReference>
<feature type="DNA-binding region" description="H-T-H motif" evidence="3">
    <location>
        <begin position="24"/>
        <end position="43"/>
    </location>
</feature>
<dbReference type="Proteomes" id="UP000602076">
    <property type="component" value="Unassembled WGS sequence"/>
</dbReference>
<dbReference type="InterPro" id="IPR009057">
    <property type="entry name" value="Homeodomain-like_sf"/>
</dbReference>
<dbReference type="RefSeq" id="WP_190999762.1">
    <property type="nucleotide sequence ID" value="NZ_JACXSI010000061.1"/>
</dbReference>
<evidence type="ECO:0000256" key="2">
    <source>
        <dbReference type="ARBA" id="ARBA00023125"/>
    </source>
</evidence>